<dbReference type="RefSeq" id="WP_214382702.1">
    <property type="nucleotide sequence ID" value="NZ_CP075566.1"/>
</dbReference>
<dbReference type="SUPFAM" id="SSF103473">
    <property type="entry name" value="MFS general substrate transporter"/>
    <property type="match status" value="1"/>
</dbReference>
<feature type="transmembrane region" description="Helical" evidence="7">
    <location>
        <begin position="90"/>
        <end position="109"/>
    </location>
</feature>
<feature type="transmembrane region" description="Helical" evidence="7">
    <location>
        <begin position="238"/>
        <end position="257"/>
    </location>
</feature>
<dbReference type="InterPro" id="IPR004638">
    <property type="entry name" value="EmrB-like"/>
</dbReference>
<evidence type="ECO:0000256" key="5">
    <source>
        <dbReference type="ARBA" id="ARBA00022989"/>
    </source>
</evidence>
<sequence>MKSPATPDSSVNADAGLSLQTRLIALVVAVTFFMENLDATVIATALPTMASAFGITPVDMNVGITAYILAVAIFIPLSSWIADRFGARRVFAGAIVVFTLASLLCGLSQNIEMFVLARVLQGIGGALMVPVGRLAVLRNTDKKDLVKMIAVITWPGLVAPILGPLVGGLIVTHASWPWIFYVNLPLGALALFAALWLVPEGREANVRPFDGKGFALLAGACASLLGGLEWLGSQHGNAMLSGFGLVIAGVILAVWAVHHCRHHTHPLLPLGTVSINTFRVSIFGGSLFRLAISALPFLLPLLFQVGFGLSPIDAGLLVLAVFAGNLAMKPFTTAIMQRYGFRKVLLVNGVIGVVSILACALFTPQTPFALIAAVLFVGGLSRSMQFTCYNSIGFADVPKERMSEASALFSMFFQLAMGMGVTVAALLLRASMSVQGHELLAQVGDFRVAFIGVAVLGLLALVDVIRLPKDAGESVLKRA</sequence>
<organism evidence="9 10">
    <name type="scientific">Pseudomonas hormoni</name>
    <dbReference type="NCBI Taxonomy" id="3093767"/>
    <lineage>
        <taxon>Bacteria</taxon>
        <taxon>Pseudomonadati</taxon>
        <taxon>Pseudomonadota</taxon>
        <taxon>Gammaproteobacteria</taxon>
        <taxon>Pseudomonadales</taxon>
        <taxon>Pseudomonadaceae</taxon>
        <taxon>Pseudomonas</taxon>
    </lineage>
</organism>
<dbReference type="PANTHER" id="PTHR23501">
    <property type="entry name" value="MAJOR FACILITATOR SUPERFAMILY"/>
    <property type="match status" value="1"/>
</dbReference>
<feature type="transmembrane region" description="Helical" evidence="7">
    <location>
        <begin position="64"/>
        <end position="83"/>
    </location>
</feature>
<dbReference type="InterPro" id="IPR036259">
    <property type="entry name" value="MFS_trans_sf"/>
</dbReference>
<dbReference type="NCBIfam" id="TIGR00711">
    <property type="entry name" value="efflux_EmrB"/>
    <property type="match status" value="1"/>
</dbReference>
<evidence type="ECO:0000256" key="2">
    <source>
        <dbReference type="ARBA" id="ARBA00022448"/>
    </source>
</evidence>
<feature type="transmembrane region" description="Helical" evidence="7">
    <location>
        <begin position="344"/>
        <end position="363"/>
    </location>
</feature>
<feature type="transmembrane region" description="Helical" evidence="7">
    <location>
        <begin position="115"/>
        <end position="136"/>
    </location>
</feature>
<feature type="transmembrane region" description="Helical" evidence="7">
    <location>
        <begin position="448"/>
        <end position="468"/>
    </location>
</feature>
<evidence type="ECO:0000256" key="7">
    <source>
        <dbReference type="SAM" id="Phobius"/>
    </source>
</evidence>
<dbReference type="Gene3D" id="1.20.1250.20">
    <property type="entry name" value="MFS general substrate transporter like domains"/>
    <property type="match status" value="1"/>
</dbReference>
<dbReference type="InterPro" id="IPR020846">
    <property type="entry name" value="MFS_dom"/>
</dbReference>
<feature type="transmembrane region" description="Helical" evidence="7">
    <location>
        <begin position="369"/>
        <end position="395"/>
    </location>
</feature>
<name>A0ABX8F1Q5_9PSED</name>
<feature type="transmembrane region" description="Helical" evidence="7">
    <location>
        <begin position="15"/>
        <end position="34"/>
    </location>
</feature>
<evidence type="ECO:0000259" key="8">
    <source>
        <dbReference type="PROSITE" id="PS50850"/>
    </source>
</evidence>
<gene>
    <name evidence="9" type="ORF">KJF94_08975</name>
</gene>
<feature type="transmembrane region" description="Helical" evidence="7">
    <location>
        <begin position="178"/>
        <end position="198"/>
    </location>
</feature>
<evidence type="ECO:0000256" key="4">
    <source>
        <dbReference type="ARBA" id="ARBA00022692"/>
    </source>
</evidence>
<keyword evidence="3" id="KW-1003">Cell membrane</keyword>
<keyword evidence="4 7" id="KW-0812">Transmembrane</keyword>
<feature type="transmembrane region" description="Helical" evidence="7">
    <location>
        <begin position="148"/>
        <end position="172"/>
    </location>
</feature>
<dbReference type="EMBL" id="CP075566">
    <property type="protein sequence ID" value="QVW25660.1"/>
    <property type="molecule type" value="Genomic_DNA"/>
</dbReference>
<feature type="transmembrane region" description="Helical" evidence="7">
    <location>
        <begin position="305"/>
        <end position="323"/>
    </location>
</feature>
<dbReference type="Pfam" id="PF07690">
    <property type="entry name" value="MFS_1"/>
    <property type="match status" value="1"/>
</dbReference>
<dbReference type="Proteomes" id="UP000681155">
    <property type="component" value="Chromosome"/>
</dbReference>
<reference evidence="9 10" key="1">
    <citation type="submission" date="2021-05" db="EMBL/GenBank/DDBJ databases">
        <title>Complete genome of the cytokinin-producing biocontrol strain Pseudomonas fluorescens G20-18.</title>
        <authorList>
            <person name="Nielsen T.K."/>
            <person name="Mekureyaw M.F."/>
            <person name="Hansen L.H."/>
            <person name="Nicolaisen M.H."/>
            <person name="Roitsch T.G."/>
            <person name="Hennessy R.C."/>
        </authorList>
    </citation>
    <scope>NUCLEOTIDE SEQUENCE [LARGE SCALE GENOMIC DNA]</scope>
    <source>
        <strain evidence="9 10">G20-18</strain>
    </source>
</reference>
<keyword evidence="2" id="KW-0813">Transport</keyword>
<evidence type="ECO:0000313" key="9">
    <source>
        <dbReference type="EMBL" id="QVW25660.1"/>
    </source>
</evidence>
<accession>A0ABX8F1Q5</accession>
<comment type="subcellular location">
    <subcellularLocation>
        <location evidence="1">Cell membrane</location>
        <topology evidence="1">Multi-pass membrane protein</topology>
    </subcellularLocation>
</comment>
<keyword evidence="10" id="KW-1185">Reference proteome</keyword>
<keyword evidence="6 7" id="KW-0472">Membrane</keyword>
<feature type="transmembrane region" description="Helical" evidence="7">
    <location>
        <begin position="407"/>
        <end position="428"/>
    </location>
</feature>
<evidence type="ECO:0000256" key="1">
    <source>
        <dbReference type="ARBA" id="ARBA00004651"/>
    </source>
</evidence>
<dbReference type="PROSITE" id="PS50850">
    <property type="entry name" value="MFS"/>
    <property type="match status" value="1"/>
</dbReference>
<protein>
    <submittedName>
        <fullName evidence="9">DHA2 family efflux MFS transporter permease subunit</fullName>
    </submittedName>
</protein>
<dbReference type="Gene3D" id="1.20.1720.10">
    <property type="entry name" value="Multidrug resistance protein D"/>
    <property type="match status" value="1"/>
</dbReference>
<dbReference type="PANTHER" id="PTHR23501:SF1">
    <property type="entry name" value="TRANSPORT PROTEIN HSRA-RELATED"/>
    <property type="match status" value="1"/>
</dbReference>
<evidence type="ECO:0000256" key="6">
    <source>
        <dbReference type="ARBA" id="ARBA00023136"/>
    </source>
</evidence>
<feature type="transmembrane region" description="Helical" evidence="7">
    <location>
        <begin position="278"/>
        <end position="299"/>
    </location>
</feature>
<keyword evidence="5 7" id="KW-1133">Transmembrane helix</keyword>
<feature type="domain" description="Major facilitator superfamily (MFS) profile" evidence="8">
    <location>
        <begin position="24"/>
        <end position="472"/>
    </location>
</feature>
<evidence type="ECO:0000256" key="3">
    <source>
        <dbReference type="ARBA" id="ARBA00022475"/>
    </source>
</evidence>
<dbReference type="InterPro" id="IPR011701">
    <property type="entry name" value="MFS"/>
</dbReference>
<proteinExistence type="predicted"/>
<evidence type="ECO:0000313" key="10">
    <source>
        <dbReference type="Proteomes" id="UP000681155"/>
    </source>
</evidence>
<feature type="transmembrane region" description="Helical" evidence="7">
    <location>
        <begin position="214"/>
        <end position="232"/>
    </location>
</feature>